<dbReference type="Pfam" id="PF04185">
    <property type="entry name" value="Phosphoesterase"/>
    <property type="match status" value="1"/>
</dbReference>
<reference evidence="4 5" key="1">
    <citation type="submission" date="2017-09" db="EMBL/GenBank/DDBJ databases">
        <authorList>
            <consortium name="International Durum Wheat Genome Sequencing Consortium (IDWGSC)"/>
            <person name="Milanesi L."/>
        </authorList>
    </citation>
    <scope>NUCLEOTIDE SEQUENCE [LARGE SCALE GENOMIC DNA]</scope>
    <source>
        <strain evidence="5">cv. Svevo</strain>
    </source>
</reference>
<sequence length="554" mass="61693">MLAYMSTAVHEKGQHPPALPSPHKATSRPRAELPQIPRPLTMTVPTTHRRLLAAVVALLLVFASSGAFAMAGMSGPIKTVVVVVMENRSFDHMLGWMKRLNPAIDGVTGAEWNPANTSDPSEGRVYFGEAAQFVDPDPGHSYPEIRQQIFGSDDATGPPRMNGFVQQAHSVGGIHMTDAVMNGFAPDSVAVYRELVAQFAVCDRWFASVPSATMPNRLFVHSGTSAGATSNNPVSLAKGYPQRTIFDNVHDAGLSFGVYFQDVPTVLFYRNLRKLKYILNFHHFHNAFREHARCGSLPNYAVVEQRYMDSKEHPANDDHPSHDVYQGQMFVKEVYETLRASPQWNETLMILTYDEHGGFFDHVPTPVDGVPSPDDIIGSPPYNFAFNRLGVRVPAIMISPWIEKGTVVHGPNGSPTPTSQYEHSSIPATVKKLFNLTQDFLSIVPFAYVEQLPMPKRIRQMEANEEAKLSSFQQEIVQLAAVLNGHHRLSSLQERIKERMNVREGTSYMRSAMRRFFEASMSAKKMGVTDSEHIIKMRPSLTTRTSSSAQDDRV</sequence>
<dbReference type="Gramene" id="TRITD3Av1G249430.1">
    <property type="protein sequence ID" value="TRITD3Av1G249430.1"/>
    <property type="gene ID" value="TRITD3Av1G249430"/>
</dbReference>
<name>A0A9R0RYA2_TRITD</name>
<dbReference type="PANTHER" id="PTHR31956">
    <property type="entry name" value="NON-SPECIFIC PHOSPHOLIPASE C4-RELATED"/>
    <property type="match status" value="1"/>
</dbReference>
<evidence type="ECO:0000256" key="1">
    <source>
        <dbReference type="ARBA" id="ARBA00022801"/>
    </source>
</evidence>
<dbReference type="AlphaFoldDB" id="A0A9R0RYA2"/>
<keyword evidence="3" id="KW-1133">Transmembrane helix</keyword>
<keyword evidence="3" id="KW-0812">Transmembrane</keyword>
<dbReference type="InterPro" id="IPR017850">
    <property type="entry name" value="Alkaline_phosphatase_core_sf"/>
</dbReference>
<dbReference type="PANTHER" id="PTHR31956:SF26">
    <property type="entry name" value="NON-SPECIFIC PHOSPHOLIPASE C2"/>
    <property type="match status" value="1"/>
</dbReference>
<keyword evidence="3" id="KW-0472">Membrane</keyword>
<protein>
    <recommendedName>
        <fullName evidence="6">Non-specific phospholipase C2</fullName>
    </recommendedName>
</protein>
<dbReference type="SUPFAM" id="SSF53649">
    <property type="entry name" value="Alkaline phosphatase-like"/>
    <property type="match status" value="1"/>
</dbReference>
<dbReference type="GO" id="GO:0009395">
    <property type="term" value="P:phospholipid catabolic process"/>
    <property type="evidence" value="ECO:0007669"/>
    <property type="project" value="TreeGrafter"/>
</dbReference>
<feature type="region of interest" description="Disordered" evidence="2">
    <location>
        <begin position="1"/>
        <end position="34"/>
    </location>
</feature>
<dbReference type="GO" id="GO:0016788">
    <property type="term" value="F:hydrolase activity, acting on ester bonds"/>
    <property type="evidence" value="ECO:0007669"/>
    <property type="project" value="InterPro"/>
</dbReference>
<gene>
    <name evidence="4" type="ORF">TRITD_3Av1G249430</name>
</gene>
<organism evidence="4 5">
    <name type="scientific">Triticum turgidum subsp. durum</name>
    <name type="common">Durum wheat</name>
    <name type="synonym">Triticum durum</name>
    <dbReference type="NCBI Taxonomy" id="4567"/>
    <lineage>
        <taxon>Eukaryota</taxon>
        <taxon>Viridiplantae</taxon>
        <taxon>Streptophyta</taxon>
        <taxon>Embryophyta</taxon>
        <taxon>Tracheophyta</taxon>
        <taxon>Spermatophyta</taxon>
        <taxon>Magnoliopsida</taxon>
        <taxon>Liliopsida</taxon>
        <taxon>Poales</taxon>
        <taxon>Poaceae</taxon>
        <taxon>BOP clade</taxon>
        <taxon>Pooideae</taxon>
        <taxon>Triticodae</taxon>
        <taxon>Triticeae</taxon>
        <taxon>Triticinae</taxon>
        <taxon>Triticum</taxon>
    </lineage>
</organism>
<proteinExistence type="predicted"/>
<dbReference type="Proteomes" id="UP000324705">
    <property type="component" value="Chromosome 3A"/>
</dbReference>
<keyword evidence="5" id="KW-1185">Reference proteome</keyword>
<evidence type="ECO:0000313" key="5">
    <source>
        <dbReference type="Proteomes" id="UP000324705"/>
    </source>
</evidence>
<dbReference type="InterPro" id="IPR007312">
    <property type="entry name" value="Phosphoesterase"/>
</dbReference>
<evidence type="ECO:0008006" key="6">
    <source>
        <dbReference type="Google" id="ProtNLM"/>
    </source>
</evidence>
<evidence type="ECO:0000256" key="3">
    <source>
        <dbReference type="SAM" id="Phobius"/>
    </source>
</evidence>
<dbReference type="Gene3D" id="3.40.720.10">
    <property type="entry name" value="Alkaline Phosphatase, subunit A"/>
    <property type="match status" value="2"/>
</dbReference>
<dbReference type="OMA" id="MEMATHV"/>
<evidence type="ECO:0000313" key="4">
    <source>
        <dbReference type="EMBL" id="VAH68112.1"/>
    </source>
</evidence>
<feature type="transmembrane region" description="Helical" evidence="3">
    <location>
        <begin position="51"/>
        <end position="73"/>
    </location>
</feature>
<evidence type="ECO:0000256" key="2">
    <source>
        <dbReference type="SAM" id="MobiDB-lite"/>
    </source>
</evidence>
<keyword evidence="1" id="KW-0378">Hydrolase</keyword>
<dbReference type="EMBL" id="LT934115">
    <property type="protein sequence ID" value="VAH68112.1"/>
    <property type="molecule type" value="Genomic_DNA"/>
</dbReference>
<accession>A0A9R0RYA2</accession>